<organism evidence="23 24">
    <name type="scientific">Macaca mulatta</name>
    <name type="common">Rhesus macaque</name>
    <dbReference type="NCBI Taxonomy" id="9544"/>
    <lineage>
        <taxon>Eukaryota</taxon>
        <taxon>Metazoa</taxon>
        <taxon>Chordata</taxon>
        <taxon>Craniata</taxon>
        <taxon>Vertebrata</taxon>
        <taxon>Euteleostomi</taxon>
        <taxon>Mammalia</taxon>
        <taxon>Eutheria</taxon>
        <taxon>Euarchontoglires</taxon>
        <taxon>Primates</taxon>
        <taxon>Haplorrhini</taxon>
        <taxon>Catarrhini</taxon>
        <taxon>Cercopithecidae</taxon>
        <taxon>Cercopithecinae</taxon>
        <taxon>Macaca</taxon>
    </lineage>
</organism>
<keyword evidence="6 20" id="KW-1133">Transmembrane helix</keyword>
<dbReference type="PANTHER" id="PTHR11506">
    <property type="entry name" value="LYSOSOME-ASSOCIATED MEMBRANE GLYCOPROTEIN"/>
    <property type="match status" value="1"/>
</dbReference>
<name>F6Y0V7_MACMU</name>
<evidence type="ECO:0000256" key="13">
    <source>
        <dbReference type="ARBA" id="ARBA00060404"/>
    </source>
</evidence>
<evidence type="ECO:0000256" key="16">
    <source>
        <dbReference type="ARBA" id="ARBA00074383"/>
    </source>
</evidence>
<keyword evidence="3 18" id="KW-0812">Transmembrane</keyword>
<dbReference type="HOGENOM" id="CLU_055379_2_0_1"/>
<feature type="region of interest" description="Disordered" evidence="19">
    <location>
        <begin position="152"/>
        <end position="243"/>
    </location>
</feature>
<protein>
    <recommendedName>
        <fullName evidence="16">Lysosome-associated membrane glycoprotein 1</fullName>
    </recommendedName>
    <alternativeName>
        <fullName evidence="17">CD107 antigen-like family member A</fullName>
    </alternativeName>
</protein>
<dbReference type="Pfam" id="PF01299">
    <property type="entry name" value="Lamp2-like_luminal"/>
    <property type="match status" value="1"/>
</dbReference>
<comment type="similarity">
    <text evidence="18">Belongs to the LAMP family.</text>
</comment>
<dbReference type="SMR" id="F6Y0V7"/>
<dbReference type="PROSITE" id="PS00311">
    <property type="entry name" value="LAMP_2"/>
    <property type="match status" value="1"/>
</dbReference>
<evidence type="ECO:0000256" key="9">
    <source>
        <dbReference type="ARBA" id="ARBA00023180"/>
    </source>
</evidence>
<evidence type="ECO:0000256" key="17">
    <source>
        <dbReference type="ARBA" id="ARBA00082884"/>
    </source>
</evidence>
<gene>
    <name evidence="23 25" type="primary">LAMP1</name>
</gene>
<dbReference type="PANTHER" id="PTHR11506:SF27">
    <property type="entry name" value="LYSOSOME-ASSOCIATED MEMBRANE GLYCOPROTEIN 1"/>
    <property type="match status" value="1"/>
</dbReference>
<proteinExistence type="inferred from homology"/>
<dbReference type="InterPro" id="IPR002000">
    <property type="entry name" value="Lysosome-assoc_membr_glycop"/>
</dbReference>
<keyword evidence="2" id="KW-1003">Cell membrane</keyword>
<evidence type="ECO:0000256" key="1">
    <source>
        <dbReference type="ARBA" id="ARBA00004251"/>
    </source>
</evidence>
<evidence type="ECO:0000256" key="3">
    <source>
        <dbReference type="ARBA" id="ARBA00022692"/>
    </source>
</evidence>
<dbReference type="GO" id="GO:0072594">
    <property type="term" value="P:establishment of protein localization to organelle"/>
    <property type="evidence" value="ECO:0000318"/>
    <property type="project" value="GO_Central"/>
</dbReference>
<keyword evidence="5" id="KW-0967">Endosome</keyword>
<feature type="disulfide bond" evidence="18">
    <location>
        <begin position="471"/>
        <end position="507"/>
    </location>
</feature>
<evidence type="ECO:0000256" key="4">
    <source>
        <dbReference type="ARBA" id="ARBA00022729"/>
    </source>
</evidence>
<dbReference type="GO" id="GO:0101004">
    <property type="term" value="C:cytolytic granule membrane"/>
    <property type="evidence" value="ECO:0007669"/>
    <property type="project" value="UniProtKB-SubCell"/>
</dbReference>
<evidence type="ECO:0000256" key="19">
    <source>
        <dbReference type="SAM" id="MobiDB-lite"/>
    </source>
</evidence>
<evidence type="ECO:0000313" key="24">
    <source>
        <dbReference type="Proteomes" id="UP000006718"/>
    </source>
</evidence>
<dbReference type="InterPro" id="IPR048528">
    <property type="entry name" value="Lamp2-like_luminal"/>
</dbReference>
<dbReference type="Proteomes" id="UP000006718">
    <property type="component" value="Chromosome 17"/>
</dbReference>
<dbReference type="VEuPathDB" id="HostDB:ENSMMUG00000009790"/>
<evidence type="ECO:0000259" key="22">
    <source>
        <dbReference type="Pfam" id="PF21222"/>
    </source>
</evidence>
<evidence type="ECO:0000313" key="25">
    <source>
        <dbReference type="VGNC" id="VGNC:74234"/>
    </source>
</evidence>
<dbReference type="InterPro" id="IPR018134">
    <property type="entry name" value="LAMP_CS"/>
</dbReference>
<feature type="disulfide bond" evidence="18">
    <location>
        <begin position="547"/>
        <end position="585"/>
    </location>
</feature>
<comment type="subcellular location">
    <subcellularLocation>
        <location evidence="1">Cell membrane</location>
        <topology evidence="1">Single-pass type I membrane protein</topology>
    </subcellularLocation>
    <subcellularLocation>
        <location evidence="13">Cytolytic granule membrane</location>
        <topology evidence="13">Single-pass type I membrane protein</topology>
    </subcellularLocation>
    <subcellularLocation>
        <location evidence="11">Late endosome membrane</location>
        <topology evidence="11">Single-pass type I membrane protein</topology>
    </subcellularLocation>
    <subcellularLocation>
        <location evidence="18">Lysosome membrane</location>
        <topology evidence="18">Single-pass type I membrane protein</topology>
    </subcellularLocation>
</comment>
<reference evidence="24" key="1">
    <citation type="journal article" date="2007" name="Science">
        <title>Evolutionary and biomedical insights from the rhesus macaque genome.</title>
        <authorList>
            <person name="Gibbs R.A."/>
            <person name="Rogers J."/>
            <person name="Katze M.G."/>
            <person name="Bumgarner R."/>
            <person name="Weinstock G.M."/>
            <person name="Mardis E.R."/>
            <person name="Remington K.A."/>
            <person name="Strausberg R.L."/>
            <person name="Venter J.C."/>
            <person name="Wilson R.K."/>
            <person name="Batzer M.A."/>
            <person name="Bustamante C.D."/>
            <person name="Eichler E.E."/>
            <person name="Hahn M.W."/>
            <person name="Hardison R.C."/>
            <person name="Makova K.D."/>
            <person name="Miller W."/>
            <person name="Milosavljevic A."/>
            <person name="Palermo R.E."/>
            <person name="Siepel A."/>
            <person name="Sikela J.M."/>
            <person name="Attaway T."/>
            <person name="Bell S."/>
            <person name="Bernard K.E."/>
            <person name="Buhay C.J."/>
            <person name="Chandrabose M.N."/>
            <person name="Dao M."/>
            <person name="Davis C."/>
            <person name="Delehaunty K.D."/>
            <person name="Ding Y."/>
            <person name="Dinh H.H."/>
            <person name="Dugan-Rocha S."/>
            <person name="Fulton L.A."/>
            <person name="Gabisi R.A."/>
            <person name="Garner T.T."/>
            <person name="Godfrey J."/>
            <person name="Hawes A.C."/>
            <person name="Hernandez J."/>
            <person name="Hines S."/>
            <person name="Holder M."/>
            <person name="Hume J."/>
            <person name="Jhangiani S.N."/>
            <person name="Joshi V."/>
            <person name="Khan Z.M."/>
            <person name="Kirkness E.F."/>
            <person name="Cree A."/>
            <person name="Fowler R.G."/>
            <person name="Lee S."/>
            <person name="Lewis L.R."/>
            <person name="Li Z."/>
            <person name="Liu Y.-S."/>
            <person name="Moore S.M."/>
            <person name="Muzny D."/>
            <person name="Nazareth L.V."/>
            <person name="Ngo D.N."/>
            <person name="Okwuonu G.O."/>
            <person name="Pai G."/>
            <person name="Parker D."/>
            <person name="Paul H.A."/>
            <person name="Pfannkoch C."/>
            <person name="Pohl C.S."/>
            <person name="Rogers Y.-H.C."/>
            <person name="Ruiz S.J."/>
            <person name="Sabo A."/>
            <person name="Santibanez J."/>
            <person name="Schneider B.W."/>
            <person name="Smith S.M."/>
            <person name="Sodergren E."/>
            <person name="Svatek A.F."/>
            <person name="Utterback T.R."/>
            <person name="Vattathil S."/>
            <person name="Warren W."/>
            <person name="White C.S."/>
            <person name="Chinwalla A.T."/>
            <person name="Feng Y."/>
            <person name="Halpern A.L."/>
            <person name="Hillier L.W."/>
            <person name="Huang X."/>
            <person name="Minx P."/>
            <person name="Nelson J.O."/>
            <person name="Pepin K.H."/>
            <person name="Qin X."/>
            <person name="Sutton G.G."/>
            <person name="Venter E."/>
            <person name="Walenz B.P."/>
            <person name="Wallis J.W."/>
            <person name="Worley K.C."/>
            <person name="Yang S.-P."/>
            <person name="Jones S.M."/>
            <person name="Marra M.A."/>
            <person name="Rocchi M."/>
            <person name="Schein J.E."/>
            <person name="Baertsch R."/>
            <person name="Clarke L."/>
            <person name="Csuros M."/>
            <person name="Glasscock J."/>
            <person name="Harris R.A."/>
            <person name="Havlak P."/>
            <person name="Jackson A.R."/>
            <person name="Jiang H."/>
            <person name="Liu Y."/>
            <person name="Messina D.N."/>
            <person name="Shen Y."/>
            <person name="Song H.X.-Z."/>
            <person name="Wylie T."/>
            <person name="Zhang L."/>
            <person name="Birney E."/>
            <person name="Han K."/>
            <person name="Konkel M.K."/>
            <person name="Lee J."/>
            <person name="Smit A.F.A."/>
            <person name="Ullmer B."/>
            <person name="Wang H."/>
            <person name="Xing J."/>
            <person name="Burhans R."/>
            <person name="Cheng Z."/>
            <person name="Karro J.E."/>
            <person name="Ma J."/>
            <person name="Raney B."/>
            <person name="She X."/>
            <person name="Cox M.J."/>
            <person name="Demuth J.P."/>
            <person name="Dumas L.J."/>
            <person name="Han S.-G."/>
            <person name="Hopkins J."/>
            <person name="Karimpour-Fard A."/>
            <person name="Kim Y.H."/>
            <person name="Pollack J.R."/>
            <person name="Vinar T."/>
            <person name="Addo-Quaye C."/>
            <person name="Degenhardt J."/>
            <person name="Denby A."/>
            <person name="Hubisz M.J."/>
            <person name="Indap A."/>
            <person name="Kosiol C."/>
            <person name="Lahn B.T."/>
            <person name="Lawson H.A."/>
            <person name="Marklein A."/>
            <person name="Nielsen R."/>
            <person name="Vallender E.J."/>
            <person name="Clark A.G."/>
            <person name="Ferguson B."/>
            <person name="Hernandez R.D."/>
            <person name="Hirani K."/>
            <person name="Kehrer-Sawatzki H."/>
            <person name="Kolb J."/>
            <person name="Patil S."/>
            <person name="Pu L.-L."/>
            <person name="Ren Y."/>
            <person name="Smith D.G."/>
            <person name="Wheeler D.A."/>
            <person name="Schenck I."/>
            <person name="Ball E.V."/>
            <person name="Chen R."/>
            <person name="Cooper D.N."/>
            <person name="Giardine B."/>
            <person name="Hsu F."/>
            <person name="Kent W.J."/>
            <person name="Lesk A."/>
            <person name="Nelson D.L."/>
            <person name="O'brien W.E."/>
            <person name="Pruefer K."/>
            <person name="Stenson P.D."/>
            <person name="Wallace J.C."/>
            <person name="Ke H."/>
            <person name="Liu X.-M."/>
            <person name="Wang P."/>
            <person name="Xiang A.P."/>
            <person name="Yang F."/>
            <person name="Barber G.P."/>
            <person name="Haussler D."/>
            <person name="Karolchik D."/>
            <person name="Kern A.D."/>
            <person name="Kuhn R.M."/>
            <person name="Smith K.E."/>
            <person name="Zwieg A.S."/>
        </authorList>
    </citation>
    <scope>NUCLEOTIDE SEQUENCE [LARGE SCALE GENOMIC DNA]</scope>
    <source>
        <strain evidence="24">17573</strain>
    </source>
</reference>
<dbReference type="PROSITE" id="PS51407">
    <property type="entry name" value="LAMP_3"/>
    <property type="match status" value="1"/>
</dbReference>
<dbReference type="Bgee" id="ENSMMUG00000009790">
    <property type="expression patterns" value="Expressed in spermatocyte and 21 other cell types or tissues"/>
</dbReference>
<feature type="region of interest" description="Disordered" evidence="19">
    <location>
        <begin position="500"/>
        <end position="537"/>
    </location>
</feature>
<dbReference type="GO" id="GO:0035577">
    <property type="term" value="C:azurophil granule membrane"/>
    <property type="evidence" value="ECO:0007669"/>
    <property type="project" value="UniProtKB-ARBA"/>
</dbReference>
<evidence type="ECO:0000259" key="21">
    <source>
        <dbReference type="Pfam" id="PF01299"/>
    </source>
</evidence>
<dbReference type="GO" id="GO:0008200">
    <property type="term" value="F:ion channel inhibitor activity"/>
    <property type="evidence" value="ECO:0007669"/>
    <property type="project" value="UniProtKB-ARBA"/>
</dbReference>
<dbReference type="GeneTree" id="ENSGT00950000182899"/>
<reference evidence="23" key="4">
    <citation type="submission" date="2025-09" db="UniProtKB">
        <authorList>
            <consortium name="Ensembl"/>
        </authorList>
    </citation>
    <scope>IDENTIFICATION</scope>
    <source>
        <strain evidence="23">17573</strain>
    </source>
</reference>
<evidence type="ECO:0000256" key="18">
    <source>
        <dbReference type="PROSITE-ProRule" id="PRU00740"/>
    </source>
</evidence>
<dbReference type="GO" id="GO:0005886">
    <property type="term" value="C:plasma membrane"/>
    <property type="evidence" value="ECO:0000318"/>
    <property type="project" value="GO_Central"/>
</dbReference>
<keyword evidence="9" id="KW-0325">Glycoprotein</keyword>
<evidence type="ECO:0000256" key="5">
    <source>
        <dbReference type="ARBA" id="ARBA00022753"/>
    </source>
</evidence>
<dbReference type="Ensembl" id="ENSMMUT00000013674.4">
    <property type="protein sequence ID" value="ENSMMUP00000012814.4"/>
    <property type="gene ID" value="ENSMMUG00000009790.4"/>
</dbReference>
<dbReference type="FunFam" id="2.40.160.110:FF:000001">
    <property type="entry name" value="lysosome-associated membrane glycoprotein 2 isoform X2"/>
    <property type="match status" value="1"/>
</dbReference>
<evidence type="ECO:0000313" key="23">
    <source>
        <dbReference type="Ensembl" id="ENSMMUP00000012814.4"/>
    </source>
</evidence>
<feature type="disulfide bond" evidence="18">
    <location>
        <begin position="654"/>
        <end position="691"/>
    </location>
</feature>
<dbReference type="STRING" id="9544.ENSMMUP00000012814"/>
<evidence type="ECO:0000256" key="10">
    <source>
        <dbReference type="ARBA" id="ARBA00023228"/>
    </source>
</evidence>
<feature type="compositionally biased region" description="Low complexity" evidence="19">
    <location>
        <begin position="197"/>
        <end position="209"/>
    </location>
</feature>
<evidence type="ECO:0000256" key="15">
    <source>
        <dbReference type="ARBA" id="ARBA00065892"/>
    </source>
</evidence>
<keyword evidence="24" id="KW-1185">Reference proteome</keyword>
<comment type="caution">
    <text evidence="18">Lacks conserved residue(s) required for the propagation of feature annotation.</text>
</comment>
<keyword evidence="7 18" id="KW-0472">Membrane</keyword>
<comment type="subunit">
    <text evidence="15">(Microbial infection) Interacts with mumps virus protein F; this interaction promotes protein F cleavage by FURIN.</text>
</comment>
<keyword evidence="10 18" id="KW-0458">Lysosome</keyword>
<feature type="transmembrane region" description="Helical" evidence="20">
    <location>
        <begin position="698"/>
        <end position="721"/>
    </location>
</feature>
<sequence>KYKISRAWWRVPVISATREAEAGESLESGRRRLHEPSRDRATALQPGRQSETPSQKKKKKKRGGAPQELCVSRGVSPSHLHLHLRLRLGQPGAVFPQSAINQRKAALTYFKSLISFLKPLKSLGTVASLCEELASHLPKDKPFAHPRPRTRPVTGCHPDHPPVPKDARGWDAAGPASQDDGRPGRPRSVCPFSRRGLPLSSLSPATTLPLPFPRTHPLPVSGPRLAPGPRTRPGHVGPGSRAAAGHVPACITRDGARGAGGCCTCGEPIRRRPTRALSRDPRGHVTPGRGAAHVTGAAGRGVFFVPASQWPGLLRLGTPPSLTPALGSRAPPPPPRPAVRCPTAACAPAPCTVPGRLAPWRPPAAPGGPCCCCCCCSNMTFDLPSDAKVVLNSSSCGKENTSDPSLVIAFGRGQTLTLNFTRNATRYSVQLMSFVYNLSDTHLFPNASSKEIKTVESITDIRADIDKKYRCVSGTQVHMNNVTVTLHDATIQAYLSNSSFSREETRCEQDRPSPTTAPPAPPSPSPSPVPESPSVDKYNVSGTNGTCLLASMGLQLNLTYERKDNTTVTRLLNINPNKTLASGSCGAHLVTLELHSEGSTVLLFQFGMNASSSRFFLQGIQLNTTLPDARDPAFKAANSSLRALQATVGNSYKCNAEEHVRVTKAFSVNIFKVWVQAFKVEGGQFGSVEECLLDENNMLIPIAVGGALAGLVLIVLIAYLVGRKRSHAGYQTI</sequence>
<feature type="compositionally biased region" description="Basic and acidic residues" evidence="19">
    <location>
        <begin position="157"/>
        <end position="169"/>
    </location>
</feature>
<dbReference type="GO" id="GO:0031902">
    <property type="term" value="C:late endosome membrane"/>
    <property type="evidence" value="ECO:0000318"/>
    <property type="project" value="GO_Central"/>
</dbReference>
<evidence type="ECO:0000256" key="20">
    <source>
        <dbReference type="SAM" id="Phobius"/>
    </source>
</evidence>
<feature type="region of interest" description="Disordered" evidence="19">
    <location>
        <begin position="19"/>
        <end position="69"/>
    </location>
</feature>
<dbReference type="PRINTS" id="PR00336">
    <property type="entry name" value="LYSASSOCTDMP"/>
</dbReference>
<accession>F6Y0V7</accession>
<dbReference type="Gene3D" id="2.40.160.110">
    <property type="match status" value="2"/>
</dbReference>
<evidence type="ECO:0000256" key="6">
    <source>
        <dbReference type="ARBA" id="ARBA00022989"/>
    </source>
</evidence>
<dbReference type="AlphaFoldDB" id="F6Y0V7"/>
<comment type="subunit">
    <text evidence="14">Interacts with ABCB9; this interaction strongly stabilizes ABCB9 and protects ABCB9 against lysosomal degradation. Interacts with FURIN. Interacts with TMEM175; inhibiting the proton channel activity of TMEM175.</text>
</comment>
<evidence type="ECO:0000256" key="8">
    <source>
        <dbReference type="ARBA" id="ARBA00023157"/>
    </source>
</evidence>
<evidence type="ECO:0000256" key="11">
    <source>
        <dbReference type="ARBA" id="ARBA00037817"/>
    </source>
</evidence>
<reference evidence="23" key="2">
    <citation type="submission" date="2019-01" db="EMBL/GenBank/DDBJ databases">
        <authorList>
            <person name="Graves T."/>
            <person name="Eichler E.E."/>
            <person name="Wilson R.K."/>
        </authorList>
    </citation>
    <scope>NUCLEOTIDE SEQUENCE [LARGE SCALE GENOMIC DNA]</scope>
    <source>
        <strain evidence="23">17573</strain>
    </source>
</reference>
<dbReference type="GO" id="GO:0005765">
    <property type="term" value="C:lysosomal membrane"/>
    <property type="evidence" value="ECO:0000318"/>
    <property type="project" value="GO_Central"/>
</dbReference>
<feature type="domain" description="Lysosome-associated membrane glycoprotein 2-like luminal" evidence="21">
    <location>
        <begin position="533"/>
        <end position="681"/>
    </location>
</feature>
<evidence type="ECO:0000256" key="14">
    <source>
        <dbReference type="ARBA" id="ARBA00065516"/>
    </source>
</evidence>
<dbReference type="GO" id="GO:0007042">
    <property type="term" value="P:lysosomal lumen acidification"/>
    <property type="evidence" value="ECO:0007669"/>
    <property type="project" value="UniProtKB-ARBA"/>
</dbReference>
<keyword evidence="8 18" id="KW-1015">Disulfide bond</keyword>
<dbReference type="PROSITE" id="PS00310">
    <property type="entry name" value="LAMP_1"/>
    <property type="match status" value="1"/>
</dbReference>
<dbReference type="ExpressionAtlas" id="F6Y0V7">
    <property type="expression patterns" value="baseline"/>
</dbReference>
<comment type="function">
    <text evidence="12">(Microbial infection) Supports the FURIN-mediated cleavage of mumps virus fusion protein F by interacting with both FURIN and the unprocessed form but not the processed form of the viral protein F.</text>
</comment>
<dbReference type="InterPro" id="IPR048524">
    <property type="entry name" value="Lamp2-like_TM"/>
</dbReference>
<keyword evidence="4" id="KW-0732">Signal</keyword>
<dbReference type="VGNC" id="VGNC:74234">
    <property type="gene designation" value="LAMP1"/>
</dbReference>
<dbReference type="Pfam" id="PF21222">
    <property type="entry name" value="Lamp2_2nd"/>
    <property type="match status" value="1"/>
</dbReference>
<dbReference type="CDD" id="cd12087">
    <property type="entry name" value="TM_EGFR-like"/>
    <property type="match status" value="1"/>
</dbReference>
<dbReference type="GO" id="GO:0101003">
    <property type="term" value="C:ficolin-1-rich granule membrane"/>
    <property type="evidence" value="ECO:0007669"/>
    <property type="project" value="UniProtKB-ARBA"/>
</dbReference>
<feature type="compositionally biased region" description="Basic and acidic residues" evidence="19">
    <location>
        <begin position="27"/>
        <end position="41"/>
    </location>
</feature>
<evidence type="ECO:0000256" key="12">
    <source>
        <dbReference type="ARBA" id="ARBA00054876"/>
    </source>
</evidence>
<feature type="compositionally biased region" description="Basic and acidic residues" evidence="19">
    <location>
        <begin position="501"/>
        <end position="511"/>
    </location>
</feature>
<evidence type="ECO:0000256" key="2">
    <source>
        <dbReference type="ARBA" id="ARBA00022475"/>
    </source>
</evidence>
<feature type="compositionally biased region" description="Pro residues" evidence="19">
    <location>
        <begin position="515"/>
        <end position="531"/>
    </location>
</feature>
<dbReference type="FunFam" id="2.40.160.110:FF:000005">
    <property type="entry name" value="Lysosome-associated membrane glycoprotein 1"/>
    <property type="match status" value="1"/>
</dbReference>
<dbReference type="InParanoid" id="F6Y0V7"/>
<dbReference type="eggNOG" id="KOG4818">
    <property type="taxonomic scope" value="Eukaryota"/>
</dbReference>
<evidence type="ECO:0000256" key="7">
    <source>
        <dbReference type="ARBA" id="ARBA00023136"/>
    </source>
</evidence>
<feature type="domain" description="Lysosome-associated membrane glycoprotein 2-like transmembrane" evidence="22">
    <location>
        <begin position="700"/>
        <end position="731"/>
    </location>
</feature>
<reference evidence="23" key="3">
    <citation type="submission" date="2025-08" db="UniProtKB">
        <authorList>
            <consortium name="Ensembl"/>
        </authorList>
    </citation>
    <scope>IDENTIFICATION</scope>
    <source>
        <strain evidence="23">17573</strain>
    </source>
</reference>